<dbReference type="EMBL" id="CM042011">
    <property type="protein sequence ID" value="KAI3765018.1"/>
    <property type="molecule type" value="Genomic_DNA"/>
</dbReference>
<name>A0ACB9F2L0_CICIN</name>
<proteinExistence type="predicted"/>
<reference evidence="2" key="1">
    <citation type="journal article" date="2022" name="Mol. Ecol. Resour.">
        <title>The genomes of chicory, endive, great burdock and yacon provide insights into Asteraceae palaeo-polyploidization history and plant inulin production.</title>
        <authorList>
            <person name="Fan W."/>
            <person name="Wang S."/>
            <person name="Wang H."/>
            <person name="Wang A."/>
            <person name="Jiang F."/>
            <person name="Liu H."/>
            <person name="Zhao H."/>
            <person name="Xu D."/>
            <person name="Zhang Y."/>
        </authorList>
    </citation>
    <scope>NUCLEOTIDE SEQUENCE [LARGE SCALE GENOMIC DNA]</scope>
    <source>
        <strain evidence="2">cv. Punajuju</strain>
    </source>
</reference>
<evidence type="ECO:0000313" key="1">
    <source>
        <dbReference type="EMBL" id="KAI3765018.1"/>
    </source>
</evidence>
<accession>A0ACB9F2L0</accession>
<keyword evidence="2" id="KW-1185">Reference proteome</keyword>
<reference evidence="1 2" key="2">
    <citation type="journal article" date="2022" name="Mol. Ecol. Resour.">
        <title>The genomes of chicory, endive, great burdock and yacon provide insights into Asteraceae paleo-polyploidization history and plant inulin production.</title>
        <authorList>
            <person name="Fan W."/>
            <person name="Wang S."/>
            <person name="Wang H."/>
            <person name="Wang A."/>
            <person name="Jiang F."/>
            <person name="Liu H."/>
            <person name="Zhao H."/>
            <person name="Xu D."/>
            <person name="Zhang Y."/>
        </authorList>
    </citation>
    <scope>NUCLEOTIDE SEQUENCE [LARGE SCALE GENOMIC DNA]</scope>
    <source>
        <strain evidence="2">cv. Punajuju</strain>
        <tissue evidence="1">Leaves</tissue>
    </source>
</reference>
<sequence length="98" mass="11567">MNVRLSICIHLPTDKLRPAYFIINGFVYFIQICIWMYIRFSKTAAAVEIAELFFSACAVISTESGVDLYFIYIRHSFSTFVWCRNSDNHINYQYMDEL</sequence>
<evidence type="ECO:0000313" key="2">
    <source>
        <dbReference type="Proteomes" id="UP001055811"/>
    </source>
</evidence>
<organism evidence="1 2">
    <name type="scientific">Cichorium intybus</name>
    <name type="common">Chicory</name>
    <dbReference type="NCBI Taxonomy" id="13427"/>
    <lineage>
        <taxon>Eukaryota</taxon>
        <taxon>Viridiplantae</taxon>
        <taxon>Streptophyta</taxon>
        <taxon>Embryophyta</taxon>
        <taxon>Tracheophyta</taxon>
        <taxon>Spermatophyta</taxon>
        <taxon>Magnoliopsida</taxon>
        <taxon>eudicotyledons</taxon>
        <taxon>Gunneridae</taxon>
        <taxon>Pentapetalae</taxon>
        <taxon>asterids</taxon>
        <taxon>campanulids</taxon>
        <taxon>Asterales</taxon>
        <taxon>Asteraceae</taxon>
        <taxon>Cichorioideae</taxon>
        <taxon>Cichorieae</taxon>
        <taxon>Cichoriinae</taxon>
        <taxon>Cichorium</taxon>
    </lineage>
</organism>
<protein>
    <submittedName>
        <fullName evidence="1">Uncharacterized protein</fullName>
    </submittedName>
</protein>
<gene>
    <name evidence="1" type="ORF">L2E82_15039</name>
</gene>
<dbReference type="Proteomes" id="UP001055811">
    <property type="component" value="Linkage Group LG03"/>
</dbReference>
<comment type="caution">
    <text evidence="1">The sequence shown here is derived from an EMBL/GenBank/DDBJ whole genome shotgun (WGS) entry which is preliminary data.</text>
</comment>